<feature type="binding site" evidence="6">
    <location>
        <position position="34"/>
    </location>
    <ligand>
        <name>Mg(2+)</name>
        <dbReference type="ChEBI" id="CHEBI:18420"/>
        <label>1</label>
    </ligand>
</feature>
<feature type="binding site" evidence="6">
    <location>
        <position position="253"/>
    </location>
    <ligand>
        <name>Mg(2+)</name>
        <dbReference type="ChEBI" id="CHEBI:18420"/>
        <label>1</label>
    </ligand>
</feature>
<feature type="active site" description="Proton acceptor" evidence="5">
    <location>
        <position position="253"/>
    </location>
</feature>
<dbReference type="GO" id="GO:0006281">
    <property type="term" value="P:DNA repair"/>
    <property type="evidence" value="ECO:0007669"/>
    <property type="project" value="InterPro"/>
</dbReference>
<reference evidence="9 10" key="1">
    <citation type="submission" date="2020-06" db="EMBL/GenBank/DDBJ databases">
        <title>The endosymbiont of the kinetoplastid Bodo saltans is a Paracaedibacter-like alpha-proteobacterium possessing a putative toxin-antitoxin system.</title>
        <authorList>
            <person name="Midha S."/>
            <person name="Rigden D.J."/>
            <person name="Siozios S."/>
            <person name="Hurst G.D.D."/>
            <person name="Jackson A.P."/>
        </authorList>
    </citation>
    <scope>NUCLEOTIDE SEQUENCE [LARGE SCALE GENOMIC DNA]</scope>
    <source>
        <strain evidence="9">Lake Konstanz</strain>
    </source>
</reference>
<dbReference type="NCBIfam" id="TIGR00633">
    <property type="entry name" value="xth"/>
    <property type="match status" value="1"/>
</dbReference>
<feature type="active site" evidence="5">
    <location>
        <position position="106"/>
    </location>
</feature>
<feature type="site" description="Important for catalytic activity" evidence="7">
    <location>
        <position position="223"/>
    </location>
</feature>
<feature type="site" description="Interaction with DNA substrate" evidence="7">
    <location>
        <position position="253"/>
    </location>
</feature>
<dbReference type="GO" id="GO:0004519">
    <property type="term" value="F:endonuclease activity"/>
    <property type="evidence" value="ECO:0007669"/>
    <property type="project" value="InterPro"/>
</dbReference>
<dbReference type="PROSITE" id="PS00726">
    <property type="entry name" value="AP_NUCLEASE_F1_1"/>
    <property type="match status" value="1"/>
</dbReference>
<feature type="binding site" evidence="6">
    <location>
        <position position="252"/>
    </location>
    <ligand>
        <name>Mg(2+)</name>
        <dbReference type="ChEBI" id="CHEBI:18420"/>
        <label>1</label>
    </ligand>
</feature>
<evidence type="ECO:0000256" key="2">
    <source>
        <dbReference type="ARBA" id="ARBA00022723"/>
    </source>
</evidence>
<dbReference type="InterPro" id="IPR020847">
    <property type="entry name" value="AP_endonuclease_F1_BS"/>
</dbReference>
<dbReference type="CDD" id="cd09086">
    <property type="entry name" value="ExoIII-like_AP-endo"/>
    <property type="match status" value="1"/>
</dbReference>
<evidence type="ECO:0000256" key="7">
    <source>
        <dbReference type="PIRSR" id="PIRSR604808-3"/>
    </source>
</evidence>
<evidence type="ECO:0000313" key="9">
    <source>
        <dbReference type="EMBL" id="QOL20271.1"/>
    </source>
</evidence>
<name>A0A7L9RUP3_9PROT</name>
<accession>A0A7L9RUP3</accession>
<dbReference type="Gene3D" id="3.60.10.10">
    <property type="entry name" value="Endonuclease/exonuclease/phosphatase"/>
    <property type="match status" value="1"/>
</dbReference>
<evidence type="ECO:0000256" key="4">
    <source>
        <dbReference type="ARBA" id="ARBA00022842"/>
    </source>
</evidence>
<keyword evidence="4 6" id="KW-0460">Magnesium</keyword>
<feature type="domain" description="Endonuclease/exonuclease/phosphatase" evidence="8">
    <location>
        <begin position="4"/>
        <end position="253"/>
    </location>
</feature>
<feature type="site" description="Transition state stabilizer" evidence="7">
    <location>
        <position position="149"/>
    </location>
</feature>
<evidence type="ECO:0000256" key="5">
    <source>
        <dbReference type="PIRSR" id="PIRSR604808-1"/>
    </source>
</evidence>
<dbReference type="PROSITE" id="PS51435">
    <property type="entry name" value="AP_NUCLEASE_F1_4"/>
    <property type="match status" value="1"/>
</dbReference>
<dbReference type="EMBL" id="CP054719">
    <property type="protein sequence ID" value="QOL20271.1"/>
    <property type="molecule type" value="Genomic_DNA"/>
</dbReference>
<dbReference type="GO" id="GO:0046872">
    <property type="term" value="F:metal ion binding"/>
    <property type="evidence" value="ECO:0007669"/>
    <property type="project" value="UniProtKB-KW"/>
</dbReference>
<dbReference type="PANTHER" id="PTHR43250:SF2">
    <property type="entry name" value="EXODEOXYRIBONUCLEASE III"/>
    <property type="match status" value="1"/>
</dbReference>
<evidence type="ECO:0000259" key="8">
    <source>
        <dbReference type="Pfam" id="PF03372"/>
    </source>
</evidence>
<gene>
    <name evidence="9" type="primary">xthA</name>
    <name evidence="9" type="ORF">CPBP_01060</name>
</gene>
<evidence type="ECO:0000256" key="6">
    <source>
        <dbReference type="PIRSR" id="PIRSR604808-2"/>
    </source>
</evidence>
<dbReference type="InterPro" id="IPR036691">
    <property type="entry name" value="Endo/exonu/phosph_ase_sf"/>
</dbReference>
<dbReference type="EC" id="3.1.11.2" evidence="9"/>
<dbReference type="Proteomes" id="UP000594001">
    <property type="component" value="Chromosome"/>
</dbReference>
<feature type="binding site" evidence="6">
    <location>
        <position position="149"/>
    </location>
    <ligand>
        <name>Mg(2+)</name>
        <dbReference type="ChEBI" id="CHEBI:18420"/>
        <label>1</label>
    </ligand>
</feature>
<comment type="similarity">
    <text evidence="1">Belongs to the DNA repair enzymes AP/ExoA family.</text>
</comment>
<organism evidence="9 10">
    <name type="scientific">Candidatus Bodocaedibacter vickermanii</name>
    <dbReference type="NCBI Taxonomy" id="2741701"/>
    <lineage>
        <taxon>Bacteria</taxon>
        <taxon>Pseudomonadati</taxon>
        <taxon>Pseudomonadota</taxon>
        <taxon>Alphaproteobacteria</taxon>
        <taxon>Holosporales</taxon>
        <taxon>Candidatus Paracaedibacteraceae</taxon>
        <taxon>Candidatus Bodocaedibacter</taxon>
    </lineage>
</organism>
<keyword evidence="3 9" id="KW-0378">Hydrolase</keyword>
<feature type="binding site" evidence="6">
    <location>
        <position position="147"/>
    </location>
    <ligand>
        <name>Mg(2+)</name>
        <dbReference type="ChEBI" id="CHEBI:18420"/>
        <label>1</label>
    </ligand>
</feature>
<evidence type="ECO:0000256" key="3">
    <source>
        <dbReference type="ARBA" id="ARBA00022801"/>
    </source>
</evidence>
<evidence type="ECO:0000313" key="10">
    <source>
        <dbReference type="Proteomes" id="UP000594001"/>
    </source>
</evidence>
<dbReference type="InterPro" id="IPR037493">
    <property type="entry name" value="ExoIII-like"/>
</dbReference>
<keyword evidence="6" id="KW-0464">Manganese</keyword>
<dbReference type="AlphaFoldDB" id="A0A7L9RUP3"/>
<keyword evidence="2 6" id="KW-0479">Metal-binding</keyword>
<dbReference type="KEGG" id="pbal:CPBP_01060"/>
<proteinExistence type="inferred from homology"/>
<sequence length="265" mass="30471">MKIATWNVNSIRSRFDHLVKWLHQFQPDVVLLQELKLMSELFPHEQLLDEGYQAAVLGQKTYNGVAILSKHRIEDITYGFENNPLPEEARYIDALIDGSVRIASVYVPNGQNTESPKYPNKLKFIDALRAAVQIRIYENTPYIIGGDFNIAPHDLDATNPDRWKGDVPFTAAERQGYNQLMHLGLHDAVRIKHPYTSQSAPDVMSWWDYRGGSFEKNDGLRIDHILMCPLATDMWTDAGTDRTPRTWEKPSDHTPVWCDLNMTQY</sequence>
<dbReference type="InterPro" id="IPR005135">
    <property type="entry name" value="Endo/exonuclease/phosphatase"/>
</dbReference>
<dbReference type="InterPro" id="IPR004808">
    <property type="entry name" value="AP_endonuc_1"/>
</dbReference>
<comment type="cofactor">
    <cofactor evidence="6">
        <name>Mg(2+)</name>
        <dbReference type="ChEBI" id="CHEBI:18420"/>
    </cofactor>
    <cofactor evidence="6">
        <name>Mn(2+)</name>
        <dbReference type="ChEBI" id="CHEBI:29035"/>
    </cofactor>
    <text evidence="6">Probably binds two magnesium or manganese ions per subunit.</text>
</comment>
<protein>
    <submittedName>
        <fullName evidence="9">Exodeoxyribonuclease III</fullName>
        <ecNumber evidence="9">3.1.11.2</ecNumber>
    </submittedName>
</protein>
<dbReference type="GO" id="GO:0003677">
    <property type="term" value="F:DNA binding"/>
    <property type="evidence" value="ECO:0007669"/>
    <property type="project" value="InterPro"/>
</dbReference>
<evidence type="ECO:0000256" key="1">
    <source>
        <dbReference type="ARBA" id="ARBA00007092"/>
    </source>
</evidence>
<dbReference type="Pfam" id="PF03372">
    <property type="entry name" value="Exo_endo_phos"/>
    <property type="match status" value="1"/>
</dbReference>
<dbReference type="GO" id="GO:0008311">
    <property type="term" value="F:double-stranded DNA 3'-5' DNA exonuclease activity"/>
    <property type="evidence" value="ECO:0007669"/>
    <property type="project" value="UniProtKB-EC"/>
</dbReference>
<keyword evidence="10" id="KW-1185">Reference proteome</keyword>
<dbReference type="SUPFAM" id="SSF56219">
    <property type="entry name" value="DNase I-like"/>
    <property type="match status" value="1"/>
</dbReference>
<feature type="binding site" evidence="6">
    <location>
        <position position="7"/>
    </location>
    <ligand>
        <name>Mg(2+)</name>
        <dbReference type="ChEBI" id="CHEBI:18420"/>
        <label>1</label>
    </ligand>
</feature>
<dbReference type="PANTHER" id="PTHR43250">
    <property type="entry name" value="EXODEOXYRIBONUCLEASE III"/>
    <property type="match status" value="1"/>
</dbReference>
<feature type="active site" description="Proton donor/acceptor" evidence="5">
    <location>
        <position position="147"/>
    </location>
</feature>
<dbReference type="NCBIfam" id="TIGR00195">
    <property type="entry name" value="exoDNase_III"/>
    <property type="match status" value="1"/>
</dbReference>